<dbReference type="EMBL" id="JADFFL010000011">
    <property type="protein sequence ID" value="MBE9664331.1"/>
    <property type="molecule type" value="Genomic_DNA"/>
</dbReference>
<evidence type="ECO:0000313" key="2">
    <source>
        <dbReference type="Proteomes" id="UP000622475"/>
    </source>
</evidence>
<dbReference type="AlphaFoldDB" id="A0A929KZ26"/>
<dbReference type="PROSITE" id="PS51257">
    <property type="entry name" value="PROKAR_LIPOPROTEIN"/>
    <property type="match status" value="1"/>
</dbReference>
<keyword evidence="2" id="KW-1185">Reference proteome</keyword>
<accession>A0A929KZ26</accession>
<name>A0A929KZ26_9SPHI</name>
<evidence type="ECO:0000313" key="1">
    <source>
        <dbReference type="EMBL" id="MBE9664331.1"/>
    </source>
</evidence>
<dbReference type="RefSeq" id="WP_194113580.1">
    <property type="nucleotide sequence ID" value="NZ_JADFFL010000011.1"/>
</dbReference>
<organism evidence="1 2">
    <name type="scientific">Mucilaginibacter myungsuensis</name>
    <dbReference type="NCBI Taxonomy" id="649104"/>
    <lineage>
        <taxon>Bacteria</taxon>
        <taxon>Pseudomonadati</taxon>
        <taxon>Bacteroidota</taxon>
        <taxon>Sphingobacteriia</taxon>
        <taxon>Sphingobacteriales</taxon>
        <taxon>Sphingobacteriaceae</taxon>
        <taxon>Mucilaginibacter</taxon>
    </lineage>
</organism>
<sequence>MRKLILTGLIIVTALTACEKKATDPDNSTPCAPKACTMEFRSVGVKFVKSGQGLAVQNFKAVNKRTGQQLKNTGIMPNADQMPGYYIVASDNNLKELSDAGDEILVSATDPATNVTKTATFKIAGGCACHVAKTSGPEEVVFE</sequence>
<gene>
    <name evidence="1" type="ORF">IRJ16_20790</name>
</gene>
<protein>
    <submittedName>
        <fullName evidence="1">Uncharacterized protein</fullName>
    </submittedName>
</protein>
<dbReference type="Proteomes" id="UP000622475">
    <property type="component" value="Unassembled WGS sequence"/>
</dbReference>
<proteinExistence type="predicted"/>
<comment type="caution">
    <text evidence="1">The sequence shown here is derived from an EMBL/GenBank/DDBJ whole genome shotgun (WGS) entry which is preliminary data.</text>
</comment>
<reference evidence="1" key="1">
    <citation type="submission" date="2020-10" db="EMBL/GenBank/DDBJ databases">
        <title>Mucilaginibacter mali sp. nov., isolated from rhizosphere soil of apple orchard.</title>
        <authorList>
            <person name="Lee J.-S."/>
            <person name="Kim H.S."/>
            <person name="Kim J.-S."/>
        </authorList>
    </citation>
    <scope>NUCLEOTIDE SEQUENCE</scope>
    <source>
        <strain evidence="1">KCTC 22746</strain>
    </source>
</reference>